<sequence>MTMPPLGPLPQLQQRRSLGDQVYDAIREQIVTLQMLPGSMMYENELAEALQVSRTPIREAIRLLVSEQLLEVLPQRGTRIARISVRKVSEARFIREQLELGAFRLAASLWDPQRHAGVQAAAGQLISEQREAAAAQDAVRFLQLDEAFHQRIIEVTGNTTLLQVIYQMRGHLNRLRCLAMREFATMDRVLREHEALLEAVAQGRAGQTGTLMEQHLGSLEHEIPELRSKLPDYFTD</sequence>
<keyword evidence="3" id="KW-0804">Transcription</keyword>
<feature type="domain" description="HTH gntR-type" evidence="4">
    <location>
        <begin position="16"/>
        <end position="83"/>
    </location>
</feature>
<name>A0A2W1L8R9_9BACL</name>
<evidence type="ECO:0000256" key="2">
    <source>
        <dbReference type="ARBA" id="ARBA00023125"/>
    </source>
</evidence>
<evidence type="ECO:0000256" key="1">
    <source>
        <dbReference type="ARBA" id="ARBA00023015"/>
    </source>
</evidence>
<comment type="caution">
    <text evidence="5">The sequence shown here is derived from an EMBL/GenBank/DDBJ whole genome shotgun (WGS) entry which is preliminary data.</text>
</comment>
<dbReference type="PANTHER" id="PTHR43537">
    <property type="entry name" value="TRANSCRIPTIONAL REGULATOR, GNTR FAMILY"/>
    <property type="match status" value="1"/>
</dbReference>
<dbReference type="CDD" id="cd07377">
    <property type="entry name" value="WHTH_GntR"/>
    <property type="match status" value="1"/>
</dbReference>
<dbReference type="SMART" id="SM00345">
    <property type="entry name" value="HTH_GNTR"/>
    <property type="match status" value="1"/>
</dbReference>
<proteinExistence type="predicted"/>
<dbReference type="GO" id="GO:0003677">
    <property type="term" value="F:DNA binding"/>
    <property type="evidence" value="ECO:0007669"/>
    <property type="project" value="UniProtKB-KW"/>
</dbReference>
<dbReference type="Pfam" id="PF00392">
    <property type="entry name" value="GntR"/>
    <property type="match status" value="1"/>
</dbReference>
<dbReference type="InterPro" id="IPR000524">
    <property type="entry name" value="Tscrpt_reg_HTH_GntR"/>
</dbReference>
<dbReference type="SMART" id="SM00895">
    <property type="entry name" value="FCD"/>
    <property type="match status" value="1"/>
</dbReference>
<keyword evidence="6" id="KW-1185">Reference proteome</keyword>
<keyword evidence="2" id="KW-0238">DNA-binding</keyword>
<dbReference type="PANTHER" id="PTHR43537:SF45">
    <property type="entry name" value="GNTR FAMILY REGULATORY PROTEIN"/>
    <property type="match status" value="1"/>
</dbReference>
<dbReference type="GO" id="GO:0003700">
    <property type="term" value="F:DNA-binding transcription factor activity"/>
    <property type="evidence" value="ECO:0007669"/>
    <property type="project" value="InterPro"/>
</dbReference>
<dbReference type="OrthoDB" id="574518at2"/>
<dbReference type="InterPro" id="IPR011711">
    <property type="entry name" value="GntR_C"/>
</dbReference>
<evidence type="ECO:0000313" key="5">
    <source>
        <dbReference type="EMBL" id="PZD94530.1"/>
    </source>
</evidence>
<dbReference type="InterPro" id="IPR036390">
    <property type="entry name" value="WH_DNA-bd_sf"/>
</dbReference>
<dbReference type="InterPro" id="IPR008920">
    <property type="entry name" value="TF_FadR/GntR_C"/>
</dbReference>
<protein>
    <submittedName>
        <fullName evidence="5">GntR family transcriptional regulator</fullName>
    </submittedName>
</protein>
<dbReference type="Gene3D" id="1.10.10.10">
    <property type="entry name" value="Winged helix-like DNA-binding domain superfamily/Winged helix DNA-binding domain"/>
    <property type="match status" value="1"/>
</dbReference>
<reference evidence="5 6" key="1">
    <citation type="submission" date="2018-06" db="EMBL/GenBank/DDBJ databases">
        <title>Paenibacillus imtechensis sp. nov.</title>
        <authorList>
            <person name="Pinnaka A.K."/>
            <person name="Singh H."/>
            <person name="Kaur M."/>
        </authorList>
    </citation>
    <scope>NUCLEOTIDE SEQUENCE [LARGE SCALE GENOMIC DNA]</scope>
    <source>
        <strain evidence="5 6">SMB1</strain>
    </source>
</reference>
<dbReference type="Proteomes" id="UP000249522">
    <property type="component" value="Unassembled WGS sequence"/>
</dbReference>
<dbReference type="SUPFAM" id="SSF46785">
    <property type="entry name" value="Winged helix' DNA-binding domain"/>
    <property type="match status" value="1"/>
</dbReference>
<dbReference type="Pfam" id="PF07729">
    <property type="entry name" value="FCD"/>
    <property type="match status" value="1"/>
</dbReference>
<evidence type="ECO:0000313" key="6">
    <source>
        <dbReference type="Proteomes" id="UP000249522"/>
    </source>
</evidence>
<dbReference type="Gene3D" id="1.20.120.530">
    <property type="entry name" value="GntR ligand-binding domain-like"/>
    <property type="match status" value="1"/>
</dbReference>
<dbReference type="PRINTS" id="PR00035">
    <property type="entry name" value="HTHGNTR"/>
</dbReference>
<evidence type="ECO:0000259" key="4">
    <source>
        <dbReference type="PROSITE" id="PS50949"/>
    </source>
</evidence>
<dbReference type="AlphaFoldDB" id="A0A2W1L8R9"/>
<accession>A0A2W1L8R9</accession>
<dbReference type="PROSITE" id="PS50949">
    <property type="entry name" value="HTH_GNTR"/>
    <property type="match status" value="1"/>
</dbReference>
<dbReference type="EMBL" id="QKRB01000052">
    <property type="protein sequence ID" value="PZD94530.1"/>
    <property type="molecule type" value="Genomic_DNA"/>
</dbReference>
<dbReference type="InterPro" id="IPR036388">
    <property type="entry name" value="WH-like_DNA-bd_sf"/>
</dbReference>
<organism evidence="5 6">
    <name type="scientific">Paenibacillus sambharensis</name>
    <dbReference type="NCBI Taxonomy" id="1803190"/>
    <lineage>
        <taxon>Bacteria</taxon>
        <taxon>Bacillati</taxon>
        <taxon>Bacillota</taxon>
        <taxon>Bacilli</taxon>
        <taxon>Bacillales</taxon>
        <taxon>Paenibacillaceae</taxon>
        <taxon>Paenibacillus</taxon>
    </lineage>
</organism>
<keyword evidence="1" id="KW-0805">Transcription regulation</keyword>
<dbReference type="RefSeq" id="WP_111148000.1">
    <property type="nucleotide sequence ID" value="NZ_QKRB01000052.1"/>
</dbReference>
<dbReference type="SUPFAM" id="SSF48008">
    <property type="entry name" value="GntR ligand-binding domain-like"/>
    <property type="match status" value="1"/>
</dbReference>
<evidence type="ECO:0000256" key="3">
    <source>
        <dbReference type="ARBA" id="ARBA00023163"/>
    </source>
</evidence>
<gene>
    <name evidence="5" type="ORF">DNH61_17595</name>
</gene>